<dbReference type="Gene3D" id="3.30.310.50">
    <property type="entry name" value="Alpha-D-phosphohexomutase, C-terminal domain"/>
    <property type="match status" value="1"/>
</dbReference>
<dbReference type="Pfam" id="PF00240">
    <property type="entry name" value="ubiquitin"/>
    <property type="match status" value="1"/>
</dbReference>
<dbReference type="PRINTS" id="PR00348">
    <property type="entry name" value="UBIQUITIN"/>
</dbReference>
<evidence type="ECO:0000313" key="14">
    <source>
        <dbReference type="Proteomes" id="UP001474421"/>
    </source>
</evidence>
<evidence type="ECO:0000256" key="2">
    <source>
        <dbReference type="ARBA" id="ARBA00004514"/>
    </source>
</evidence>
<dbReference type="GO" id="GO:0071816">
    <property type="term" value="P:tail-anchored membrane protein insertion into ER membrane"/>
    <property type="evidence" value="ECO:0007669"/>
    <property type="project" value="TreeGrafter"/>
</dbReference>
<dbReference type="FunFam" id="3.30.310.50:FF:000005">
    <property type="entry name" value="L antigen family member 3"/>
    <property type="match status" value="1"/>
</dbReference>
<gene>
    <name evidence="13" type="ORF">NXF25_006370</name>
</gene>
<evidence type="ECO:0000259" key="12">
    <source>
        <dbReference type="PROSITE" id="PS50053"/>
    </source>
</evidence>
<evidence type="ECO:0000256" key="6">
    <source>
        <dbReference type="ARBA" id="ARBA00022694"/>
    </source>
</evidence>
<dbReference type="PROSITE" id="PS50053">
    <property type="entry name" value="UBIQUITIN_2"/>
    <property type="match status" value="1"/>
</dbReference>
<evidence type="ECO:0000256" key="5">
    <source>
        <dbReference type="ARBA" id="ARBA00022490"/>
    </source>
</evidence>
<dbReference type="InterPro" id="IPR047154">
    <property type="entry name" value="UBL4A-like"/>
</dbReference>
<dbReference type="PANTHER" id="PTHR46555:SF1">
    <property type="entry name" value="UBIQUITIN-LIKE PROTEIN 4A"/>
    <property type="match status" value="1"/>
</dbReference>
<proteinExistence type="inferred from homology"/>
<dbReference type="SMART" id="SM00213">
    <property type="entry name" value="UBQ"/>
    <property type="match status" value="1"/>
</dbReference>
<dbReference type="Proteomes" id="UP001474421">
    <property type="component" value="Unassembled WGS sequence"/>
</dbReference>
<dbReference type="GO" id="GO:0008033">
    <property type="term" value="P:tRNA processing"/>
    <property type="evidence" value="ECO:0007669"/>
    <property type="project" value="UniProtKB-KW"/>
</dbReference>
<sequence length="298" mass="33303">MRCVHPPYWTALFLVVPLAVYDSLKGAAWLPELRGPEMLLTVKALQGRECSLQVSPDERISSLKRLVSEKLNVPVSQQRLLFKGKALADEHRLSDYSIGPESKLNLVIKPLEKASPEDPNSRAGFPQTSTIWHMLAQILSRHYSVTDTEKVLEQMQKDYERSLRLLSLDDIERLATRLLHPEVAEAVEMAGSSGALPFHPRGWEERRSSMAVPGSGLAFELKIPFPSSTLAKIALGSLAPDPEPRKGGITKELNVTDNILHVQWRAEEARILRVSFNSFLEHLSLVVETMDLFGPPMA</sequence>
<dbReference type="GO" id="GO:0051087">
    <property type="term" value="F:protein-folding chaperone binding"/>
    <property type="evidence" value="ECO:0007669"/>
    <property type="project" value="TreeGrafter"/>
</dbReference>
<dbReference type="InterPro" id="IPR015419">
    <property type="entry name" value="CTAG/Pcc1"/>
</dbReference>
<dbReference type="PANTHER" id="PTHR46555">
    <property type="entry name" value="UBIQUITIN-LIKE PROTEIN 4A"/>
    <property type="match status" value="1"/>
</dbReference>
<dbReference type="InterPro" id="IPR000626">
    <property type="entry name" value="Ubiquitin-like_dom"/>
</dbReference>
<dbReference type="InterPro" id="IPR019956">
    <property type="entry name" value="Ubiquitin_dom"/>
</dbReference>
<dbReference type="CDD" id="cd01807">
    <property type="entry name" value="Ubl_UBL4A_like"/>
    <property type="match status" value="1"/>
</dbReference>
<keyword evidence="5" id="KW-0963">Cytoplasm</keyword>
<feature type="signal peptide" evidence="11">
    <location>
        <begin position="1"/>
        <end position="26"/>
    </location>
</feature>
<name>A0AAW1BZ41_CROAD</name>
<dbReference type="GO" id="GO:0005634">
    <property type="term" value="C:nucleus"/>
    <property type="evidence" value="ECO:0007669"/>
    <property type="project" value="UniProtKB-SubCell"/>
</dbReference>
<dbReference type="InterPro" id="IPR029071">
    <property type="entry name" value="Ubiquitin-like_domsf"/>
</dbReference>
<dbReference type="GO" id="GO:0006620">
    <property type="term" value="P:post-translational protein targeting to endoplasmic reticulum membrane"/>
    <property type="evidence" value="ECO:0007669"/>
    <property type="project" value="InterPro"/>
</dbReference>
<dbReference type="Pfam" id="PF17840">
    <property type="entry name" value="Tugs"/>
    <property type="match status" value="1"/>
</dbReference>
<keyword evidence="7" id="KW-0539">Nucleus</keyword>
<evidence type="ECO:0000256" key="3">
    <source>
        <dbReference type="ARBA" id="ARBA00007073"/>
    </source>
</evidence>
<keyword evidence="6" id="KW-0819">tRNA processing</keyword>
<dbReference type="InterPro" id="IPR041421">
    <property type="entry name" value="Ubl4_C_TUGS"/>
</dbReference>
<dbReference type="Pfam" id="PF09341">
    <property type="entry name" value="Pcc1"/>
    <property type="match status" value="1"/>
</dbReference>
<evidence type="ECO:0000256" key="11">
    <source>
        <dbReference type="SAM" id="SignalP"/>
    </source>
</evidence>
<comment type="similarity">
    <text evidence="3">Belongs to the CTAG/PCC1 family.</text>
</comment>
<keyword evidence="11" id="KW-0732">Signal</keyword>
<comment type="subunit">
    <text evidence="9">Component of the EKC/KEOPS complex composed of at least GON7, TP53RK, TPRKB, OSGEP and LAGE3; the whole complex dimerizes.</text>
</comment>
<dbReference type="SUPFAM" id="SSF54236">
    <property type="entry name" value="Ubiquitin-like"/>
    <property type="match status" value="1"/>
</dbReference>
<organism evidence="13 14">
    <name type="scientific">Crotalus adamanteus</name>
    <name type="common">Eastern diamondback rattlesnake</name>
    <dbReference type="NCBI Taxonomy" id="8729"/>
    <lineage>
        <taxon>Eukaryota</taxon>
        <taxon>Metazoa</taxon>
        <taxon>Chordata</taxon>
        <taxon>Craniata</taxon>
        <taxon>Vertebrata</taxon>
        <taxon>Euteleostomi</taxon>
        <taxon>Lepidosauria</taxon>
        <taxon>Squamata</taxon>
        <taxon>Bifurcata</taxon>
        <taxon>Unidentata</taxon>
        <taxon>Episquamata</taxon>
        <taxon>Toxicofera</taxon>
        <taxon>Serpentes</taxon>
        <taxon>Colubroidea</taxon>
        <taxon>Viperidae</taxon>
        <taxon>Crotalinae</taxon>
        <taxon>Crotalus</taxon>
    </lineage>
</organism>
<dbReference type="PROSITE" id="PS00299">
    <property type="entry name" value="UBIQUITIN_1"/>
    <property type="match status" value="1"/>
</dbReference>
<evidence type="ECO:0000256" key="8">
    <source>
        <dbReference type="ARBA" id="ARBA00053047"/>
    </source>
</evidence>
<feature type="chain" id="PRO_5043340221" description="L antigen family member 3" evidence="11">
    <location>
        <begin position="27"/>
        <end position="298"/>
    </location>
</feature>
<dbReference type="InterPro" id="IPR019954">
    <property type="entry name" value="Ubiquitin_CS"/>
</dbReference>
<evidence type="ECO:0000256" key="7">
    <source>
        <dbReference type="ARBA" id="ARBA00023242"/>
    </source>
</evidence>
<feature type="domain" description="Ubiquitin-like" evidence="12">
    <location>
        <begin position="38"/>
        <end position="109"/>
    </location>
</feature>
<keyword evidence="4" id="KW-0813">Transport</keyword>
<dbReference type="GO" id="GO:0071818">
    <property type="term" value="C:BAT3 complex"/>
    <property type="evidence" value="ECO:0007669"/>
    <property type="project" value="TreeGrafter"/>
</dbReference>
<comment type="function">
    <text evidence="8">Component of the EKC/KEOPS complex that is required for the formation of a threonylcarbamoyl group on adenosine at position 37 (t(6)A37) in tRNAs that read codons beginning with adenine. The complex is probably involved in the transfer of the threonylcarbamoyl moiety of threonylcarbamoyl-AMP (TC-AMP) to the N6 group of A37. LAGE3 functions as a dimerization module for the complex.</text>
</comment>
<evidence type="ECO:0000256" key="10">
    <source>
        <dbReference type="ARBA" id="ARBA00076355"/>
    </source>
</evidence>
<dbReference type="Gene3D" id="3.10.20.90">
    <property type="entry name" value="Phosphatidylinositol 3-kinase Catalytic Subunit, Chain A, domain 1"/>
    <property type="match status" value="1"/>
</dbReference>
<dbReference type="AlphaFoldDB" id="A0AAW1BZ41"/>
<dbReference type="FunFam" id="3.10.20.90:FF:000144">
    <property type="entry name" value="Ubiquitin-like protein 4A"/>
    <property type="match status" value="1"/>
</dbReference>
<evidence type="ECO:0000256" key="1">
    <source>
        <dbReference type="ARBA" id="ARBA00004123"/>
    </source>
</evidence>
<protein>
    <recommendedName>
        <fullName evidence="10">L antigen family member 3</fullName>
    </recommendedName>
</protein>
<accession>A0AAW1BZ41</accession>
<evidence type="ECO:0000313" key="13">
    <source>
        <dbReference type="EMBL" id="KAK9407596.1"/>
    </source>
</evidence>
<comment type="caution">
    <text evidence="13">The sequence shown here is derived from an EMBL/GenBank/DDBJ whole genome shotgun (WGS) entry which is preliminary data.</text>
</comment>
<reference evidence="13 14" key="1">
    <citation type="journal article" date="2024" name="Proc. Natl. Acad. Sci. U.S.A.">
        <title>The genetic regulatory architecture and epigenomic basis for age-related changes in rattlesnake venom.</title>
        <authorList>
            <person name="Hogan M.P."/>
            <person name="Holding M.L."/>
            <person name="Nystrom G.S."/>
            <person name="Colston T.J."/>
            <person name="Bartlett D.A."/>
            <person name="Mason A.J."/>
            <person name="Ellsworth S.A."/>
            <person name="Rautsaw R.M."/>
            <person name="Lawrence K.C."/>
            <person name="Strickland J.L."/>
            <person name="He B."/>
            <person name="Fraser P."/>
            <person name="Margres M.J."/>
            <person name="Gilbert D.M."/>
            <person name="Gibbs H.L."/>
            <person name="Parkinson C.L."/>
            <person name="Rokyta D.R."/>
        </authorList>
    </citation>
    <scope>NUCLEOTIDE SEQUENCE [LARGE SCALE GENOMIC DNA]</scope>
    <source>
        <strain evidence="13">DRR0105</strain>
    </source>
</reference>
<dbReference type="InterPro" id="IPR044724">
    <property type="entry name" value="Ubl_UBL4A-like"/>
</dbReference>
<evidence type="ECO:0000256" key="4">
    <source>
        <dbReference type="ARBA" id="ARBA00022448"/>
    </source>
</evidence>
<evidence type="ECO:0000256" key="9">
    <source>
        <dbReference type="ARBA" id="ARBA00062157"/>
    </source>
</evidence>
<dbReference type="EMBL" id="JAOTOJ010000002">
    <property type="protein sequence ID" value="KAK9407596.1"/>
    <property type="molecule type" value="Genomic_DNA"/>
</dbReference>
<keyword evidence="14" id="KW-1185">Reference proteome</keyword>
<comment type="subcellular location">
    <subcellularLocation>
        <location evidence="2">Cytoplasm</location>
        <location evidence="2">Cytosol</location>
    </subcellularLocation>
    <subcellularLocation>
        <location evidence="1">Nucleus</location>
    </subcellularLocation>
</comment>